<sequence length="1386" mass="153175">MTSTRSPRYLQILQAEDTVPDLTLYLSSVSFYFSYMLRHDSMAELSDILRQNLSKEAISTAHKRKTVLCQKVCFQLVQCFTHAKHPAPRKWAGQFILELILQFDKNKQFLISMPDGIRGILDVLFEDDDQCLRIIAAAIMREVAICEPKLSELSAIDSRVKLLKNCLGFFLPNRNSSWLKEAMKIISDRIKPRHDSFCTMAVSIEGLEGYTIPADCLFFTVSQSSVIVLIMDKNRFNLIDIPLGSIKGVEAKGNKLRILLGQRCYLLVNGIEQYSNNILVGMEKLTTRDNETILYKRPKEGAMTIIAFQDCVNDSDQEGSIGSHIPIPTDSGYDVGCMLWQEPHRQPSSSAIIELPTGEEVLSVSQLSLQSSHPLQPQPLPQQPPEQYISNQTGGAPATGGVSPTIRKQLQPLNASPHSVNQPSKQVPTEATKNHVEVLQTSPISSISPTSNVEEVGEVDRAAGVLDDLPNLAKQALLLQPQLLNLSLQTTEKETTDTPPLEDGACGKLTLAAEKPTAIIPDSQPVVDVVDTMAGSGPFKSPQETEKATGESGSANNSRLKRPTHKLCGSSSKKADLDWDEGLRVEPDIPLPQPETSASAKNAKQAPQDIEKTRTKGRKKSNSRAKQKIKPLELTSQTSNALKENKRNNQVTKTLTSARQTRNAAEAANKKMALAAERENAVYGPDDPIESSYPGSTSLEDLAEHIQIDDQSMPQADPPPPNRESTTTAKPLTNDSSDLSGGVPLHCGKDAMVETPGVAPETLGKQATKSQETKATGLDSRKDSVINLCSDSPQDEGTNQTRQSKTKQISGVDLPTITADCISEEAAMRNKPQSIAKKLAATLACLGLASVKERQTTKTLENKEGADTTLNLVSQRKRETGNPSQVSKNVCEFMSRNQLSAQKPIIASNARKSGQEKSKNQGKPTSKPAEVNSSALSLQKGNRTANVVQTEIPPMTTRYEQQKPTRSVKFDLGVSHTPTSSTGPSDNVNSIDGKAVLASTTRHNGGSSLSSLTNDDAPMASENTEDEDEEQTSSSLDELPKYTSVRPKQIGWQSRTVDENGSPIPRLQHARKSYSQRVLGVLDETDKPKVPPHLDMPPAISEHSQVQGMTTFNPSAYSNSKTRTNRDIAGRHSFQSSNMFAPGERHVRRCHSMKANDQFHDQKVPRGKFEGRNKSATSSYKKSFDLMQRLKAHQTNPIPRTMGKRHHMIDVRDSKPFKVIEHDEDAVNTEAETDEECSPPRYPPESSEYVESQGHEWEKQLRDNYKGGRDILLDTSKQLSRELWESENRLYKSVDIYRVGCTRMIDQLEEIQLEKLDQSENALRPIKKRFLGMFENFSKRLENDLESIHKASSTLPTTANRGQRLNNDINSAIDEYKSRLIRSTNI</sequence>
<evidence type="ECO:0000256" key="1">
    <source>
        <dbReference type="SAM" id="MobiDB-lite"/>
    </source>
</evidence>
<organism evidence="2">
    <name type="scientific">Trichophyton rubrum CBS 288.86</name>
    <dbReference type="NCBI Taxonomy" id="1215330"/>
    <lineage>
        <taxon>Eukaryota</taxon>
        <taxon>Fungi</taxon>
        <taxon>Dikarya</taxon>
        <taxon>Ascomycota</taxon>
        <taxon>Pezizomycotina</taxon>
        <taxon>Eurotiomycetes</taxon>
        <taxon>Eurotiomycetidae</taxon>
        <taxon>Onygenales</taxon>
        <taxon>Arthrodermataceae</taxon>
        <taxon>Trichophyton</taxon>
    </lineage>
</organism>
<feature type="compositionally biased region" description="Polar residues" evidence="1">
    <location>
        <begin position="787"/>
        <end position="809"/>
    </location>
</feature>
<feature type="compositionally biased region" description="Acidic residues" evidence="1">
    <location>
        <begin position="1227"/>
        <end position="1237"/>
    </location>
</feature>
<feature type="compositionally biased region" description="Basic and acidic residues" evidence="1">
    <location>
        <begin position="857"/>
        <end position="866"/>
    </location>
</feature>
<protein>
    <submittedName>
        <fullName evidence="2">Uncharacterized protein</fullName>
    </submittedName>
</protein>
<feature type="region of interest" description="Disordered" evidence="1">
    <location>
        <begin position="532"/>
        <end position="809"/>
    </location>
</feature>
<feature type="compositionally biased region" description="Polar residues" evidence="1">
    <location>
        <begin position="723"/>
        <end position="739"/>
    </location>
</feature>
<proteinExistence type="predicted"/>
<accession>A0A022WAT5</accession>
<feature type="compositionally biased region" description="Polar residues" evidence="1">
    <location>
        <begin position="998"/>
        <end position="1014"/>
    </location>
</feature>
<feature type="compositionally biased region" description="Polar residues" evidence="1">
    <location>
        <begin position="765"/>
        <end position="774"/>
    </location>
</feature>
<feature type="region of interest" description="Disordered" evidence="1">
    <location>
        <begin position="364"/>
        <end position="404"/>
    </location>
</feature>
<reference evidence="2" key="1">
    <citation type="submission" date="2014-02" db="EMBL/GenBank/DDBJ databases">
        <title>The Genome Sequence of Trichophyton rubrum (morphotype fischeri) CBS 288.86.</title>
        <authorList>
            <consortium name="The Broad Institute Genomics Platform"/>
            <person name="Cuomo C.A."/>
            <person name="White T.C."/>
            <person name="Graser Y."/>
            <person name="Martinez-Rossi N."/>
            <person name="Heitman J."/>
            <person name="Young S.K."/>
            <person name="Zeng Q."/>
            <person name="Gargeya S."/>
            <person name="Abouelleil A."/>
            <person name="Alvarado L."/>
            <person name="Chapman S.B."/>
            <person name="Gainer-Dewar J."/>
            <person name="Goldberg J."/>
            <person name="Griggs A."/>
            <person name="Gujja S."/>
            <person name="Hansen M."/>
            <person name="Howarth C."/>
            <person name="Imamovic A."/>
            <person name="Larimer J."/>
            <person name="Martinez D."/>
            <person name="Murphy C."/>
            <person name="Pearson M.D."/>
            <person name="Persinoti G."/>
            <person name="Poon T."/>
            <person name="Priest M."/>
            <person name="Roberts A.D."/>
            <person name="Saif S."/>
            <person name="Shea T.D."/>
            <person name="Sykes S.N."/>
            <person name="Wortman J."/>
            <person name="Nusbaum C."/>
            <person name="Birren B."/>
        </authorList>
    </citation>
    <scope>NUCLEOTIDE SEQUENCE [LARGE SCALE GENOMIC DNA]</scope>
    <source>
        <strain evidence="2">CBS 288.86</strain>
    </source>
</reference>
<dbReference type="EMBL" id="KK207749">
    <property type="protein sequence ID" value="EZF55525.1"/>
    <property type="molecule type" value="Genomic_DNA"/>
</dbReference>
<gene>
    <name evidence="2" type="ORF">H103_01913</name>
</gene>
<feature type="region of interest" description="Disordered" evidence="1">
    <location>
        <begin position="857"/>
        <end position="887"/>
    </location>
</feature>
<dbReference type="OrthoDB" id="5374844at2759"/>
<dbReference type="HOGENOM" id="CLU_256588_0_0_1"/>
<name>A0A022WAT5_TRIRU</name>
<feature type="compositionally biased region" description="Basic and acidic residues" evidence="1">
    <location>
        <begin position="573"/>
        <end position="587"/>
    </location>
</feature>
<dbReference type="Proteomes" id="UP000023758">
    <property type="component" value="Unassembled WGS sequence"/>
</dbReference>
<feature type="compositionally biased region" description="Polar residues" evidence="1">
    <location>
        <begin position="931"/>
        <end position="949"/>
    </location>
</feature>
<feature type="compositionally biased region" description="Polar residues" evidence="1">
    <location>
        <begin position="634"/>
        <end position="662"/>
    </location>
</feature>
<feature type="compositionally biased region" description="Low complexity" evidence="1">
    <location>
        <begin position="364"/>
        <end position="375"/>
    </location>
</feature>
<feature type="compositionally biased region" description="Polar residues" evidence="1">
    <location>
        <begin position="976"/>
        <end position="990"/>
    </location>
</feature>
<feature type="region of interest" description="Disordered" evidence="1">
    <location>
        <begin position="901"/>
        <end position="1041"/>
    </location>
</feature>
<feature type="region of interest" description="Disordered" evidence="1">
    <location>
        <begin position="1227"/>
        <end position="1248"/>
    </location>
</feature>
<feature type="compositionally biased region" description="Low complexity" evidence="1">
    <location>
        <begin position="663"/>
        <end position="675"/>
    </location>
</feature>
<feature type="compositionally biased region" description="Basic residues" evidence="1">
    <location>
        <begin position="615"/>
        <end position="629"/>
    </location>
</feature>
<evidence type="ECO:0000313" key="2">
    <source>
        <dbReference type="EMBL" id="EZF55525.1"/>
    </source>
</evidence>